<dbReference type="Pfam" id="PF00589">
    <property type="entry name" value="Phage_integrase"/>
    <property type="match status" value="1"/>
</dbReference>
<comment type="caution">
    <text evidence="3">The sequence shown here is derived from an EMBL/GenBank/DDBJ whole genome shotgun (WGS) entry which is preliminary data.</text>
</comment>
<keyword evidence="4" id="KW-1185">Reference proteome</keyword>
<reference evidence="3 4" key="1">
    <citation type="submission" date="2012-07" db="EMBL/GenBank/DDBJ databases">
        <title>The Genome Sequence of Fusobacterium ulcerans 12_1B.</title>
        <authorList>
            <consortium name="The Broad Institute Genome Sequencing Platform"/>
            <person name="Earl A."/>
            <person name="Ward D."/>
            <person name="Feldgarden M."/>
            <person name="Gevers D."/>
            <person name="Strauss J."/>
            <person name="Ambrose C.E."/>
            <person name="Allen-Vercoe E."/>
            <person name="Walker B."/>
            <person name="Young S.K."/>
            <person name="Zeng Q."/>
            <person name="Gargeya S."/>
            <person name="Fitzgerald M."/>
            <person name="Haas B."/>
            <person name="Abouelleil A."/>
            <person name="Alvarado L."/>
            <person name="Arachchi H.M."/>
            <person name="Berlin A.M."/>
            <person name="Chapman S.B."/>
            <person name="Goldberg J."/>
            <person name="Griggs A."/>
            <person name="Gujja S."/>
            <person name="Hansen M."/>
            <person name="Howarth C."/>
            <person name="Imamovic A."/>
            <person name="Larimer J."/>
            <person name="McCowen C."/>
            <person name="Montmayeur A."/>
            <person name="Murphy C."/>
            <person name="Neiman D."/>
            <person name="Pearson M."/>
            <person name="Priest M."/>
            <person name="Roberts A."/>
            <person name="Saif S."/>
            <person name="Shea T."/>
            <person name="Sisk P."/>
            <person name="Sykes S."/>
            <person name="Wortman J."/>
            <person name="Nusbaum C."/>
            <person name="Birren B."/>
        </authorList>
    </citation>
    <scope>NUCLEOTIDE SEQUENCE [LARGE SCALE GENOMIC DNA]</scope>
    <source>
        <strain evidence="3 4">12_1B</strain>
    </source>
</reference>
<dbReference type="Proteomes" id="UP000003233">
    <property type="component" value="Unassembled WGS sequence"/>
</dbReference>
<dbReference type="HOGENOM" id="CLU_027562_33_1_0"/>
<dbReference type="RefSeq" id="WP_008699544.1">
    <property type="nucleotide sequence ID" value="NZ_KE161012.1"/>
</dbReference>
<dbReference type="GO" id="GO:0006310">
    <property type="term" value="P:DNA recombination"/>
    <property type="evidence" value="ECO:0007669"/>
    <property type="project" value="UniProtKB-KW"/>
</dbReference>
<dbReference type="Gene3D" id="1.10.443.10">
    <property type="entry name" value="Intergrase catalytic core"/>
    <property type="match status" value="1"/>
</dbReference>
<sequence length="194" mass="22819">MESVKYIKEDDLKRIREVLKYKNKPVILELINFGVNVALRISDLQKLKFEDITKDNKIILREQKTGKVREIQLNNTCVKAVANLKKVYKELGYPTDKGYLFKSLYRKYVKEKEDHYITKSGVNDYLAYLKDLLNIDYPIASHSLRKTWGYTVYKKTHNIALVMKALNHTSEAVTLRYIGIEQEQLDDTYLSFEI</sequence>
<gene>
    <name evidence="3" type="ORF">HMPREF0402_03561</name>
</gene>
<dbReference type="EMBL" id="AGWJ02000035">
    <property type="protein sequence ID" value="EHO77257.1"/>
    <property type="molecule type" value="Genomic_DNA"/>
</dbReference>
<dbReference type="GO" id="GO:0015074">
    <property type="term" value="P:DNA integration"/>
    <property type="evidence" value="ECO:0007669"/>
    <property type="project" value="InterPro"/>
</dbReference>
<keyword evidence="1" id="KW-0233">DNA recombination</keyword>
<dbReference type="InterPro" id="IPR002104">
    <property type="entry name" value="Integrase_catalytic"/>
</dbReference>
<evidence type="ECO:0000256" key="1">
    <source>
        <dbReference type="ARBA" id="ARBA00023172"/>
    </source>
</evidence>
<dbReference type="PANTHER" id="PTHR30349">
    <property type="entry name" value="PHAGE INTEGRASE-RELATED"/>
    <property type="match status" value="1"/>
</dbReference>
<dbReference type="PROSITE" id="PS51898">
    <property type="entry name" value="TYR_RECOMBINASE"/>
    <property type="match status" value="1"/>
</dbReference>
<dbReference type="PATRIC" id="fig|457404.5.peg.3466"/>
<accession>H1PYR8</accession>
<evidence type="ECO:0000259" key="2">
    <source>
        <dbReference type="PROSITE" id="PS51898"/>
    </source>
</evidence>
<dbReference type="PANTHER" id="PTHR30349:SF82">
    <property type="entry name" value="INTEGRASE_RECOMBINASE YOEC-RELATED"/>
    <property type="match status" value="1"/>
</dbReference>
<name>H1PYR8_9FUSO</name>
<protein>
    <recommendedName>
        <fullName evidence="2">Tyr recombinase domain-containing protein</fullName>
    </recommendedName>
</protein>
<organism evidence="3 4">
    <name type="scientific">Fusobacterium ulcerans 12-1B</name>
    <dbReference type="NCBI Taxonomy" id="457404"/>
    <lineage>
        <taxon>Bacteria</taxon>
        <taxon>Fusobacteriati</taxon>
        <taxon>Fusobacteriota</taxon>
        <taxon>Fusobacteriia</taxon>
        <taxon>Fusobacteriales</taxon>
        <taxon>Fusobacteriaceae</taxon>
        <taxon>Fusobacterium</taxon>
    </lineage>
</organism>
<feature type="domain" description="Tyr recombinase" evidence="2">
    <location>
        <begin position="2"/>
        <end position="190"/>
    </location>
</feature>
<evidence type="ECO:0000313" key="3">
    <source>
        <dbReference type="EMBL" id="EHO77257.1"/>
    </source>
</evidence>
<proteinExistence type="predicted"/>
<dbReference type="AlphaFoldDB" id="H1PYR8"/>
<dbReference type="GO" id="GO:0003677">
    <property type="term" value="F:DNA binding"/>
    <property type="evidence" value="ECO:0007669"/>
    <property type="project" value="InterPro"/>
</dbReference>
<dbReference type="SUPFAM" id="SSF56349">
    <property type="entry name" value="DNA breaking-rejoining enzymes"/>
    <property type="match status" value="1"/>
</dbReference>
<dbReference type="InterPro" id="IPR013762">
    <property type="entry name" value="Integrase-like_cat_sf"/>
</dbReference>
<evidence type="ECO:0000313" key="4">
    <source>
        <dbReference type="Proteomes" id="UP000003233"/>
    </source>
</evidence>
<dbReference type="InterPro" id="IPR011010">
    <property type="entry name" value="DNA_brk_join_enz"/>
</dbReference>
<dbReference type="BioCyc" id="FSP457404-HMP:GTSQ-3616-MONOMER"/>
<dbReference type="InterPro" id="IPR050090">
    <property type="entry name" value="Tyrosine_recombinase_XerCD"/>
</dbReference>